<feature type="DNA-binding region" description="HMG box" evidence="3">
    <location>
        <begin position="188"/>
        <end position="274"/>
    </location>
</feature>
<gene>
    <name evidence="6" type="ORF">PAUS00366_LOCUS3026</name>
    <name evidence="7" type="ORF">PAUS00366_LOCUS3028</name>
</gene>
<name>A0A6U9W813_9STRA</name>
<feature type="compositionally biased region" description="Basic and acidic residues" evidence="4">
    <location>
        <begin position="160"/>
        <end position="174"/>
    </location>
</feature>
<feature type="compositionally biased region" description="Polar residues" evidence="4">
    <location>
        <begin position="1"/>
        <end position="20"/>
    </location>
</feature>
<dbReference type="PANTHER" id="PTHR46040">
    <property type="entry name" value="HIGH MOBILITY GROUP PROTEIN 2"/>
    <property type="match status" value="1"/>
</dbReference>
<dbReference type="Gene3D" id="1.10.30.10">
    <property type="entry name" value="High mobility group box domain"/>
    <property type="match status" value="1"/>
</dbReference>
<sequence>MNVSPSSQETSKNPFSNSLASGEVMDRMQGALPGSSNNKPNIDTEMKIDKPGSVATDGANTTIKIIKESTKSERASSTDDLKKLAIAAVAEKETDHSLSADANADAEGAGIINDVKGESESDGTVSAQNIGAIFTDAAAVADATQKTYGDGKGSNTDGDVTEKTTEEVKASEPKKKPRKRWKKPADKPPRPLSAYNLFFKRERGIMIGAAAEKTDQEQGKKRVHRKTHGKIGFAEMARIIGGKWKKLPEEEKEEFTVVAKQEKEKYAELLANWREEKKKQSIASSIGAGEKGKKGSGKEFDDDTDSLLQSINEDREQLLKRHSAFRMQMKMYEEMTLNRLAREGRPMPALDYMRNMPDDRSYFGGRMTQYPNAAEDSGRNILQHMLSLSGHDGPGQVPRMMDGPMGSSMGNTMGTMGSTMGGSMGNSMAMNNNMGNQMSNPMGNSMGNSRSSSMGHQMGHHPLGHPMGHQMGHQMGHPMANSMGPMANNMNGPMGNTMNNSMGNNSMSNTMNTPMGNTMGGGMVPVNNSAPSMSSSSHQSQYEMERYQHMRMHGHGHSHGYSHGHGQYMGTNSNHMSPGRNSPPLARNSGPRGPPDMDRQEGTRNETMDGAMIRRYPPQNRFHHDGNM</sequence>
<dbReference type="GO" id="GO:0003677">
    <property type="term" value="F:DNA binding"/>
    <property type="evidence" value="ECO:0007669"/>
    <property type="project" value="UniProtKB-UniRule"/>
</dbReference>
<feature type="compositionally biased region" description="Basic and acidic residues" evidence="4">
    <location>
        <begin position="290"/>
        <end position="299"/>
    </location>
</feature>
<dbReference type="InterPro" id="IPR051965">
    <property type="entry name" value="ChromReg_NeuronalGeneExpr"/>
</dbReference>
<evidence type="ECO:0000259" key="5">
    <source>
        <dbReference type="PROSITE" id="PS50118"/>
    </source>
</evidence>
<dbReference type="GO" id="GO:0005634">
    <property type="term" value="C:nucleus"/>
    <property type="evidence" value="ECO:0007669"/>
    <property type="project" value="UniProtKB-UniRule"/>
</dbReference>
<evidence type="ECO:0000256" key="4">
    <source>
        <dbReference type="SAM" id="MobiDB-lite"/>
    </source>
</evidence>
<feature type="region of interest" description="Disordered" evidence="4">
    <location>
        <begin position="1"/>
        <end position="57"/>
    </location>
</feature>
<feature type="region of interest" description="Disordered" evidence="4">
    <location>
        <begin position="146"/>
        <end position="194"/>
    </location>
</feature>
<feature type="domain" description="HMG box" evidence="5">
    <location>
        <begin position="188"/>
        <end position="274"/>
    </location>
</feature>
<feature type="compositionally biased region" description="Basic residues" evidence="4">
    <location>
        <begin position="553"/>
        <end position="562"/>
    </location>
</feature>
<evidence type="ECO:0000313" key="6">
    <source>
        <dbReference type="EMBL" id="CAE0710299.1"/>
    </source>
</evidence>
<proteinExistence type="predicted"/>
<feature type="region of interest" description="Disordered" evidence="4">
    <location>
        <begin position="280"/>
        <end position="303"/>
    </location>
</feature>
<reference evidence="7" key="1">
    <citation type="submission" date="2021-01" db="EMBL/GenBank/DDBJ databases">
        <authorList>
            <person name="Corre E."/>
            <person name="Pelletier E."/>
            <person name="Niang G."/>
            <person name="Scheremetjew M."/>
            <person name="Finn R."/>
            <person name="Kale V."/>
            <person name="Holt S."/>
            <person name="Cochrane G."/>
            <person name="Meng A."/>
            <person name="Brown T."/>
            <person name="Cohen L."/>
        </authorList>
    </citation>
    <scope>NUCLEOTIDE SEQUENCE</scope>
    <source>
        <strain evidence="7">10249 10 AB</strain>
    </source>
</reference>
<evidence type="ECO:0000256" key="1">
    <source>
        <dbReference type="ARBA" id="ARBA00023125"/>
    </source>
</evidence>
<dbReference type="EMBL" id="HBIX01003897">
    <property type="protein sequence ID" value="CAE0710301.1"/>
    <property type="molecule type" value="Transcribed_RNA"/>
</dbReference>
<dbReference type="EMBL" id="HBIX01003895">
    <property type="protein sequence ID" value="CAE0710299.1"/>
    <property type="molecule type" value="Transcribed_RNA"/>
</dbReference>
<feature type="region of interest" description="Disordered" evidence="4">
    <location>
        <begin position="553"/>
        <end position="628"/>
    </location>
</feature>
<dbReference type="GO" id="GO:0010468">
    <property type="term" value="P:regulation of gene expression"/>
    <property type="evidence" value="ECO:0007669"/>
    <property type="project" value="TreeGrafter"/>
</dbReference>
<evidence type="ECO:0000256" key="3">
    <source>
        <dbReference type="PROSITE-ProRule" id="PRU00267"/>
    </source>
</evidence>
<dbReference type="PROSITE" id="PS50118">
    <property type="entry name" value="HMG_BOX_2"/>
    <property type="match status" value="1"/>
</dbReference>
<dbReference type="SMART" id="SM00398">
    <property type="entry name" value="HMG"/>
    <property type="match status" value="1"/>
</dbReference>
<keyword evidence="1 3" id="KW-0238">DNA-binding</keyword>
<dbReference type="InterPro" id="IPR036910">
    <property type="entry name" value="HMG_box_dom_sf"/>
</dbReference>
<accession>A0A6U9W813</accession>
<dbReference type="SUPFAM" id="SSF47095">
    <property type="entry name" value="HMG-box"/>
    <property type="match status" value="1"/>
</dbReference>
<dbReference type="AlphaFoldDB" id="A0A6U9W813"/>
<feature type="compositionally biased region" description="Polar residues" evidence="4">
    <location>
        <begin position="571"/>
        <end position="580"/>
    </location>
</feature>
<dbReference type="InterPro" id="IPR009071">
    <property type="entry name" value="HMG_box_dom"/>
</dbReference>
<keyword evidence="2 3" id="KW-0539">Nucleus</keyword>
<evidence type="ECO:0000313" key="7">
    <source>
        <dbReference type="EMBL" id="CAE0710301.1"/>
    </source>
</evidence>
<feature type="compositionally biased region" description="Basic and acidic residues" evidence="4">
    <location>
        <begin position="595"/>
        <end position="607"/>
    </location>
</feature>
<evidence type="ECO:0000256" key="2">
    <source>
        <dbReference type="ARBA" id="ARBA00023242"/>
    </source>
</evidence>
<protein>
    <recommendedName>
        <fullName evidence="5">HMG box domain-containing protein</fullName>
    </recommendedName>
</protein>
<dbReference type="Pfam" id="PF00505">
    <property type="entry name" value="HMG_box"/>
    <property type="match status" value="1"/>
</dbReference>
<organism evidence="7">
    <name type="scientific">Pseudo-nitzschia australis</name>
    <dbReference type="NCBI Taxonomy" id="44445"/>
    <lineage>
        <taxon>Eukaryota</taxon>
        <taxon>Sar</taxon>
        <taxon>Stramenopiles</taxon>
        <taxon>Ochrophyta</taxon>
        <taxon>Bacillariophyta</taxon>
        <taxon>Bacillariophyceae</taxon>
        <taxon>Bacillariophycidae</taxon>
        <taxon>Bacillariales</taxon>
        <taxon>Bacillariaceae</taxon>
        <taxon>Pseudo-nitzschia</taxon>
    </lineage>
</organism>
<dbReference type="PANTHER" id="PTHR46040:SF3">
    <property type="entry name" value="HIGH MOBILITY GROUP PROTEIN 2"/>
    <property type="match status" value="1"/>
</dbReference>